<comment type="subcellular location">
    <subcellularLocation>
        <location evidence="2">Endomembrane system</location>
    </subcellularLocation>
    <subcellularLocation>
        <location evidence="11">Endoplasmic reticulum membrane</location>
        <topology evidence="11">Single-pass type IV membrane protein</topology>
    </subcellularLocation>
</comment>
<keyword evidence="7 11" id="KW-0833">Ubl conjugation pathway</keyword>
<dbReference type="GO" id="GO:0061630">
    <property type="term" value="F:ubiquitin protein ligase activity"/>
    <property type="evidence" value="ECO:0007669"/>
    <property type="project" value="UniProtKB-UniRule"/>
</dbReference>
<organism evidence="13 14">
    <name type="scientific">Ensete ventricosum</name>
    <name type="common">Abyssinian banana</name>
    <name type="synonym">Musa ensete</name>
    <dbReference type="NCBI Taxonomy" id="4639"/>
    <lineage>
        <taxon>Eukaryota</taxon>
        <taxon>Viridiplantae</taxon>
        <taxon>Streptophyta</taxon>
        <taxon>Embryophyta</taxon>
        <taxon>Tracheophyta</taxon>
        <taxon>Spermatophyta</taxon>
        <taxon>Magnoliopsida</taxon>
        <taxon>Liliopsida</taxon>
        <taxon>Zingiberales</taxon>
        <taxon>Musaceae</taxon>
        <taxon>Ensete</taxon>
    </lineage>
</organism>
<evidence type="ECO:0000313" key="14">
    <source>
        <dbReference type="Proteomes" id="UP001222027"/>
    </source>
</evidence>
<evidence type="ECO:0000256" key="3">
    <source>
        <dbReference type="ARBA" id="ARBA00004906"/>
    </source>
</evidence>
<keyword evidence="9 11" id="KW-0472">Membrane</keyword>
<dbReference type="InterPro" id="IPR001841">
    <property type="entry name" value="Znf_RING"/>
</dbReference>
<dbReference type="PROSITE" id="PS00518">
    <property type="entry name" value="ZF_RING_1"/>
    <property type="match status" value="1"/>
</dbReference>
<keyword evidence="6 10" id="KW-0863">Zinc-finger</keyword>
<comment type="pathway">
    <text evidence="3 11">Protein modification; protein ubiquitination.</text>
</comment>
<evidence type="ECO:0000256" key="2">
    <source>
        <dbReference type="ARBA" id="ARBA00004308"/>
    </source>
</evidence>
<dbReference type="InterPro" id="IPR013083">
    <property type="entry name" value="Znf_RING/FYVE/PHD"/>
</dbReference>
<dbReference type="Pfam" id="PF00097">
    <property type="entry name" value="zf-C3HC4"/>
    <property type="match status" value="1"/>
</dbReference>
<evidence type="ECO:0000256" key="7">
    <source>
        <dbReference type="ARBA" id="ARBA00022786"/>
    </source>
</evidence>
<evidence type="ECO:0000256" key="6">
    <source>
        <dbReference type="ARBA" id="ARBA00022771"/>
    </source>
</evidence>
<comment type="catalytic activity">
    <reaction evidence="1 11">
        <text>S-ubiquitinyl-[E2 ubiquitin-conjugating enzyme]-L-cysteine + [acceptor protein]-L-lysine = [E2 ubiquitin-conjugating enzyme]-L-cysteine + N(6)-ubiquitinyl-[acceptor protein]-L-lysine.</text>
        <dbReference type="EC" id="2.3.2.27"/>
    </reaction>
</comment>
<dbReference type="InterPro" id="IPR017907">
    <property type="entry name" value="Znf_RING_CS"/>
</dbReference>
<dbReference type="GO" id="GO:0005789">
    <property type="term" value="C:endoplasmic reticulum membrane"/>
    <property type="evidence" value="ECO:0007669"/>
    <property type="project" value="UniProtKB-SubCell"/>
</dbReference>
<keyword evidence="11" id="KW-0256">Endoplasmic reticulum</keyword>
<dbReference type="SUPFAM" id="SSF57850">
    <property type="entry name" value="RING/U-box"/>
    <property type="match status" value="1"/>
</dbReference>
<comment type="domain">
    <text evidence="11">The RING-type zinc finger domain is responsible for E3 ligase activity.</text>
</comment>
<dbReference type="GO" id="GO:0006511">
    <property type="term" value="P:ubiquitin-dependent protein catabolic process"/>
    <property type="evidence" value="ECO:0007669"/>
    <property type="project" value="UniProtKB-UniRule"/>
</dbReference>
<keyword evidence="5 11" id="KW-0479">Metal-binding</keyword>
<name>A0AAV8RRI9_ENSVE</name>
<evidence type="ECO:0000256" key="1">
    <source>
        <dbReference type="ARBA" id="ARBA00000900"/>
    </source>
</evidence>
<proteinExistence type="predicted"/>
<evidence type="ECO:0000256" key="11">
    <source>
        <dbReference type="RuleBase" id="RU369090"/>
    </source>
</evidence>
<dbReference type="EMBL" id="JAQQAF010000001">
    <property type="protein sequence ID" value="KAJ8511140.1"/>
    <property type="molecule type" value="Genomic_DNA"/>
</dbReference>
<dbReference type="PANTHER" id="PTHR12313">
    <property type="entry name" value="E3 UBIQUITIN-PROTEIN LIGASE RNF5-RELATED"/>
    <property type="match status" value="1"/>
</dbReference>
<evidence type="ECO:0000313" key="13">
    <source>
        <dbReference type="EMBL" id="KAJ8511140.1"/>
    </source>
</evidence>
<evidence type="ECO:0000256" key="8">
    <source>
        <dbReference type="ARBA" id="ARBA00022833"/>
    </source>
</evidence>
<evidence type="ECO:0000259" key="12">
    <source>
        <dbReference type="PROSITE" id="PS50089"/>
    </source>
</evidence>
<feature type="transmembrane region" description="Helical" evidence="11">
    <location>
        <begin position="177"/>
        <end position="195"/>
    </location>
</feature>
<sequence>MDGHRGDEHGKTCEPDAGALASDNGCFECNICLDVAAEPVVTLCGHLYCWPCIYRWLQQAESAALQLCPVCKAALSLDALVPLYGRGHRGCGRKPHPGIEVPRRPNDEQYLEIRPHRYLQLSHSMAGGVLGGMAVAVLPWMVRNQEWATVDYSNPYHMGGNEGSRRRRRREMELERSLHQIWVFLLCCAAVCLLFF</sequence>
<dbReference type="InterPro" id="IPR045103">
    <property type="entry name" value="RNF5/RNF185-like"/>
</dbReference>
<dbReference type="SMART" id="SM00184">
    <property type="entry name" value="RING"/>
    <property type="match status" value="1"/>
</dbReference>
<evidence type="ECO:0000256" key="5">
    <source>
        <dbReference type="ARBA" id="ARBA00022723"/>
    </source>
</evidence>
<keyword evidence="11" id="KW-1133">Transmembrane helix</keyword>
<keyword evidence="8 11" id="KW-0862">Zinc</keyword>
<evidence type="ECO:0000256" key="4">
    <source>
        <dbReference type="ARBA" id="ARBA00022679"/>
    </source>
</evidence>
<comment type="caution">
    <text evidence="13">The sequence shown here is derived from an EMBL/GenBank/DDBJ whole genome shotgun (WGS) entry which is preliminary data.</text>
</comment>
<dbReference type="Gene3D" id="3.30.40.10">
    <property type="entry name" value="Zinc/RING finger domain, C3HC4 (zinc finger)"/>
    <property type="match status" value="1"/>
</dbReference>
<evidence type="ECO:0000256" key="9">
    <source>
        <dbReference type="ARBA" id="ARBA00023136"/>
    </source>
</evidence>
<dbReference type="AlphaFoldDB" id="A0AAV8RRI9"/>
<dbReference type="GO" id="GO:0008270">
    <property type="term" value="F:zinc ion binding"/>
    <property type="evidence" value="ECO:0007669"/>
    <property type="project" value="UniProtKB-KW"/>
</dbReference>
<reference evidence="13 14" key="1">
    <citation type="submission" date="2022-12" db="EMBL/GenBank/DDBJ databases">
        <title>Chromosome-scale assembly of the Ensete ventricosum genome.</title>
        <authorList>
            <person name="Dussert Y."/>
            <person name="Stocks J."/>
            <person name="Wendawek A."/>
            <person name="Woldeyes F."/>
            <person name="Nichols R.A."/>
            <person name="Borrell J.S."/>
        </authorList>
    </citation>
    <scope>NUCLEOTIDE SEQUENCE [LARGE SCALE GENOMIC DNA]</scope>
    <source>
        <strain evidence="14">cv. Maze</strain>
        <tissue evidence="13">Seeds</tissue>
    </source>
</reference>
<keyword evidence="4 11" id="KW-0808">Transferase</keyword>
<comment type="function">
    <text evidence="11">E3 ubiquitin-protein ligase.</text>
</comment>
<protein>
    <recommendedName>
        <fullName evidence="11">E3 ubiquitin-protein ligase RMA</fullName>
        <ecNumber evidence="11">2.3.2.27</ecNumber>
    </recommendedName>
    <alternativeName>
        <fullName evidence="11">Protein RING membrane-anchor</fullName>
    </alternativeName>
    <alternativeName>
        <fullName evidence="11">RING-type E3 ubiquitin transferase RMA</fullName>
    </alternativeName>
</protein>
<evidence type="ECO:0000256" key="10">
    <source>
        <dbReference type="PROSITE-ProRule" id="PRU00175"/>
    </source>
</evidence>
<gene>
    <name evidence="13" type="ORF">OPV22_001574</name>
</gene>
<dbReference type="PROSITE" id="PS50089">
    <property type="entry name" value="ZF_RING_2"/>
    <property type="match status" value="1"/>
</dbReference>
<feature type="domain" description="RING-type" evidence="12">
    <location>
        <begin position="29"/>
        <end position="72"/>
    </location>
</feature>
<dbReference type="EC" id="2.3.2.27" evidence="11"/>
<keyword evidence="14" id="KW-1185">Reference proteome</keyword>
<dbReference type="Proteomes" id="UP001222027">
    <property type="component" value="Unassembled WGS sequence"/>
</dbReference>
<dbReference type="InterPro" id="IPR018957">
    <property type="entry name" value="Znf_C3HC4_RING-type"/>
</dbReference>
<accession>A0AAV8RRI9</accession>
<keyword evidence="11" id="KW-0812">Transmembrane</keyword>